<reference evidence="2" key="1">
    <citation type="journal article" date="2019" name="Int. J. Syst. Evol. Microbiol.">
        <title>The Global Catalogue of Microorganisms (GCM) 10K type strain sequencing project: providing services to taxonomists for standard genome sequencing and annotation.</title>
        <authorList>
            <consortium name="The Broad Institute Genomics Platform"/>
            <consortium name="The Broad Institute Genome Sequencing Center for Infectious Disease"/>
            <person name="Wu L."/>
            <person name="Ma J."/>
        </authorList>
    </citation>
    <scope>NUCLEOTIDE SEQUENCE [LARGE SCALE GENOMIC DNA]</scope>
    <source>
        <strain evidence="2">JCM 8201</strain>
    </source>
</reference>
<evidence type="ECO:0000313" key="2">
    <source>
        <dbReference type="Proteomes" id="UP001501842"/>
    </source>
</evidence>
<dbReference type="EMBL" id="BAAATZ010000022">
    <property type="protein sequence ID" value="GAA2732839.1"/>
    <property type="molecule type" value="Genomic_DNA"/>
</dbReference>
<dbReference type="Proteomes" id="UP001501842">
    <property type="component" value="Unassembled WGS sequence"/>
</dbReference>
<name>A0ABP6GZP4_9ACTN</name>
<proteinExistence type="predicted"/>
<organism evidence="1 2">
    <name type="scientific">Actinocorallia aurantiaca</name>
    <dbReference type="NCBI Taxonomy" id="46204"/>
    <lineage>
        <taxon>Bacteria</taxon>
        <taxon>Bacillati</taxon>
        <taxon>Actinomycetota</taxon>
        <taxon>Actinomycetes</taxon>
        <taxon>Streptosporangiales</taxon>
        <taxon>Thermomonosporaceae</taxon>
        <taxon>Actinocorallia</taxon>
    </lineage>
</organism>
<protein>
    <submittedName>
        <fullName evidence="1">Uncharacterized protein</fullName>
    </submittedName>
</protein>
<keyword evidence="2" id="KW-1185">Reference proteome</keyword>
<dbReference type="RefSeq" id="WP_344453596.1">
    <property type="nucleotide sequence ID" value="NZ_BAAATZ010000022.1"/>
</dbReference>
<sequence length="113" mass="12556">MTEPHVIINGFHSDGSTLPTAAQRADAEATVARYAARTRGPLGDDLALARLARLTKRRDPMAAARIMNKRGYWNLRPTQRRDSPVAAAVAVLDEGLQRVLDHLYDFFGDRDAR</sequence>
<gene>
    <name evidence="1" type="ORF">GCM10010439_51470</name>
</gene>
<evidence type="ECO:0000313" key="1">
    <source>
        <dbReference type="EMBL" id="GAA2732839.1"/>
    </source>
</evidence>
<comment type="caution">
    <text evidence="1">The sequence shown here is derived from an EMBL/GenBank/DDBJ whole genome shotgun (WGS) entry which is preliminary data.</text>
</comment>
<accession>A0ABP6GZP4</accession>